<keyword evidence="1" id="KW-0812">Transmembrane</keyword>
<dbReference type="EMBL" id="KZ805719">
    <property type="protein sequence ID" value="PVH92123.1"/>
    <property type="molecule type" value="Genomic_DNA"/>
</dbReference>
<dbReference type="STRING" id="97972.A0A2V1D3Q5"/>
<sequence length="110" mass="12716">MADFYQASSSLLACILIFAVAGYTLLGFRLYTWITRRAWGPDDWCMAYTTIPLMVQSISRILAAHFGIRQRIARLSLLDLKNALLWWNIFAFCYPNSMLPIKLSFVFQLI</sequence>
<name>A0A2V1D3Q5_9PLEO</name>
<evidence type="ECO:0000313" key="2">
    <source>
        <dbReference type="EMBL" id="PVH92123.1"/>
    </source>
</evidence>
<evidence type="ECO:0008006" key="4">
    <source>
        <dbReference type="Google" id="ProtNLM"/>
    </source>
</evidence>
<feature type="transmembrane region" description="Helical" evidence="1">
    <location>
        <begin position="12"/>
        <end position="34"/>
    </location>
</feature>
<evidence type="ECO:0000256" key="1">
    <source>
        <dbReference type="SAM" id="Phobius"/>
    </source>
</evidence>
<gene>
    <name evidence="2" type="ORF">DM02DRAFT_701455</name>
</gene>
<keyword evidence="1" id="KW-1133">Transmembrane helix</keyword>
<evidence type="ECO:0000313" key="3">
    <source>
        <dbReference type="Proteomes" id="UP000244855"/>
    </source>
</evidence>
<dbReference type="AlphaFoldDB" id="A0A2V1D3Q5"/>
<protein>
    <recommendedName>
        <fullName evidence="4">Integral membrane protein</fullName>
    </recommendedName>
</protein>
<organism evidence="2 3">
    <name type="scientific">Periconia macrospinosa</name>
    <dbReference type="NCBI Taxonomy" id="97972"/>
    <lineage>
        <taxon>Eukaryota</taxon>
        <taxon>Fungi</taxon>
        <taxon>Dikarya</taxon>
        <taxon>Ascomycota</taxon>
        <taxon>Pezizomycotina</taxon>
        <taxon>Dothideomycetes</taxon>
        <taxon>Pleosporomycetidae</taxon>
        <taxon>Pleosporales</taxon>
        <taxon>Massarineae</taxon>
        <taxon>Periconiaceae</taxon>
        <taxon>Periconia</taxon>
    </lineage>
</organism>
<feature type="transmembrane region" description="Helical" evidence="1">
    <location>
        <begin position="46"/>
        <end position="63"/>
    </location>
</feature>
<feature type="transmembrane region" description="Helical" evidence="1">
    <location>
        <begin position="84"/>
        <end position="107"/>
    </location>
</feature>
<accession>A0A2V1D3Q5</accession>
<proteinExistence type="predicted"/>
<reference evidence="2 3" key="1">
    <citation type="journal article" date="2018" name="Sci. Rep.">
        <title>Comparative genomics provides insights into the lifestyle and reveals functional heterogeneity of dark septate endophytic fungi.</title>
        <authorList>
            <person name="Knapp D.G."/>
            <person name="Nemeth J.B."/>
            <person name="Barry K."/>
            <person name="Hainaut M."/>
            <person name="Henrissat B."/>
            <person name="Johnson J."/>
            <person name="Kuo A."/>
            <person name="Lim J.H.P."/>
            <person name="Lipzen A."/>
            <person name="Nolan M."/>
            <person name="Ohm R.A."/>
            <person name="Tamas L."/>
            <person name="Grigoriev I.V."/>
            <person name="Spatafora J.W."/>
            <person name="Nagy L.G."/>
            <person name="Kovacs G.M."/>
        </authorList>
    </citation>
    <scope>NUCLEOTIDE SEQUENCE [LARGE SCALE GENOMIC DNA]</scope>
    <source>
        <strain evidence="2 3">DSE2036</strain>
    </source>
</reference>
<keyword evidence="3" id="KW-1185">Reference proteome</keyword>
<dbReference type="Proteomes" id="UP000244855">
    <property type="component" value="Unassembled WGS sequence"/>
</dbReference>
<dbReference type="OrthoDB" id="3897607at2759"/>
<keyword evidence="1" id="KW-0472">Membrane</keyword>